<evidence type="ECO:0000313" key="1">
    <source>
        <dbReference type="EMBL" id="CAA9379358.1"/>
    </source>
</evidence>
<accession>A0A6J4N6M4</accession>
<gene>
    <name evidence="1" type="ORF">AVDCRST_MAG94-4775</name>
</gene>
<name>A0A6J4N6M4_9CYAN</name>
<protein>
    <submittedName>
        <fullName evidence="1">Uncharacterized protein</fullName>
    </submittedName>
</protein>
<organism evidence="1">
    <name type="scientific">uncultured Leptolyngbya sp</name>
    <dbReference type="NCBI Taxonomy" id="332963"/>
    <lineage>
        <taxon>Bacteria</taxon>
        <taxon>Bacillati</taxon>
        <taxon>Cyanobacteriota</taxon>
        <taxon>Cyanophyceae</taxon>
        <taxon>Leptolyngbyales</taxon>
        <taxon>Leptolyngbyaceae</taxon>
        <taxon>Leptolyngbya group</taxon>
        <taxon>Leptolyngbya</taxon>
        <taxon>environmental samples</taxon>
    </lineage>
</organism>
<reference evidence="1" key="1">
    <citation type="submission" date="2020-02" db="EMBL/GenBank/DDBJ databases">
        <authorList>
            <person name="Meier V. D."/>
        </authorList>
    </citation>
    <scope>NUCLEOTIDE SEQUENCE</scope>
    <source>
        <strain evidence="1">AVDCRST_MAG94</strain>
    </source>
</reference>
<proteinExistence type="predicted"/>
<sequence length="65" mass="7045">MWRSRLTVEEFFNKKRNLGAKGDRGFYLKAIALCLAGVGRAILVESYAKAVAISGWQNAIAPCGG</sequence>
<dbReference type="EMBL" id="CADCTY010001640">
    <property type="protein sequence ID" value="CAA9379358.1"/>
    <property type="molecule type" value="Genomic_DNA"/>
</dbReference>
<dbReference type="AlphaFoldDB" id="A0A6J4N6M4"/>